<gene>
    <name evidence="1" type="ORF">FZC84_00780</name>
</gene>
<comment type="caution">
    <text evidence="1">The sequence shown here is derived from an EMBL/GenBank/DDBJ whole genome shotgun (WGS) entry which is preliminary data.</text>
</comment>
<sequence length="43" mass="5113">MVPREVIDYAAVQEICHMPPLIYDRSFWRLVGKMVQDYKKKTG</sequence>
<dbReference type="Gene3D" id="3.30.2010.10">
    <property type="entry name" value="Metalloproteases ('zincins'), catalytic domain"/>
    <property type="match status" value="1"/>
</dbReference>
<dbReference type="RefSeq" id="WP_113928032.1">
    <property type="nucleotide sequence ID" value="NZ_VTEG01000001.1"/>
</dbReference>
<accession>A0A5D4MJS5</accession>
<organism evidence="1 2">
    <name type="scientific">Rossellomorea vietnamensis</name>
    <dbReference type="NCBI Taxonomy" id="218284"/>
    <lineage>
        <taxon>Bacteria</taxon>
        <taxon>Bacillati</taxon>
        <taxon>Bacillota</taxon>
        <taxon>Bacilli</taxon>
        <taxon>Bacillales</taxon>
        <taxon>Bacillaceae</taxon>
        <taxon>Rossellomorea</taxon>
    </lineage>
</organism>
<proteinExistence type="predicted"/>
<dbReference type="AlphaFoldDB" id="A0A5D4MJS5"/>
<evidence type="ECO:0000313" key="1">
    <source>
        <dbReference type="EMBL" id="TYS01236.1"/>
    </source>
</evidence>
<dbReference type="EMBL" id="VTEG01000001">
    <property type="protein sequence ID" value="TYS01236.1"/>
    <property type="molecule type" value="Genomic_DNA"/>
</dbReference>
<name>A0A5D4MJS5_9BACI</name>
<protein>
    <submittedName>
        <fullName evidence="1">M48 family metallopeptidase</fullName>
    </submittedName>
</protein>
<evidence type="ECO:0000313" key="2">
    <source>
        <dbReference type="Proteomes" id="UP000325182"/>
    </source>
</evidence>
<reference evidence="1 2" key="1">
    <citation type="submission" date="2019-08" db="EMBL/GenBank/DDBJ databases">
        <title>Bacillus genomes from the desert of Cuatro Cienegas, Coahuila.</title>
        <authorList>
            <person name="Olmedo-Alvarez G."/>
        </authorList>
    </citation>
    <scope>NUCLEOTIDE SEQUENCE [LARGE SCALE GENOMIC DNA]</scope>
    <source>
        <strain evidence="1 2">CH128b_4D</strain>
    </source>
</reference>
<dbReference type="Proteomes" id="UP000325182">
    <property type="component" value="Unassembled WGS sequence"/>
</dbReference>